<feature type="region of interest" description="Disordered" evidence="13">
    <location>
        <begin position="1232"/>
        <end position="1290"/>
    </location>
</feature>
<feature type="compositionally biased region" description="Low complexity" evidence="13">
    <location>
        <begin position="1155"/>
        <end position="1165"/>
    </location>
</feature>
<name>A0A835YAB3_9CHLO</name>
<dbReference type="OrthoDB" id="416585at2759"/>
<comment type="subcellular location">
    <subcellularLocation>
        <location evidence="1 12">Membrane</location>
        <topology evidence="1 12">Multi-pass membrane protein</topology>
    </subcellularLocation>
</comment>
<feature type="compositionally biased region" description="Low complexity" evidence="13">
    <location>
        <begin position="1235"/>
        <end position="1277"/>
    </location>
</feature>
<keyword evidence="12" id="KW-0109">Calcium transport</keyword>
<dbReference type="FunFam" id="1.20.120.350:FF:000009">
    <property type="entry name" value="Voltage-dependent T-type calcium channel subunit alpha"/>
    <property type="match status" value="1"/>
</dbReference>
<evidence type="ECO:0000256" key="5">
    <source>
        <dbReference type="ARBA" id="ARBA00022882"/>
    </source>
</evidence>
<feature type="compositionally biased region" description="Low complexity" evidence="13">
    <location>
        <begin position="1128"/>
        <end position="1147"/>
    </location>
</feature>
<feature type="transmembrane region" description="Helical" evidence="14">
    <location>
        <begin position="1359"/>
        <end position="1381"/>
    </location>
</feature>
<keyword evidence="10" id="KW-0407">Ion channel</keyword>
<dbReference type="InterPro" id="IPR002077">
    <property type="entry name" value="VDCCAlpha1"/>
</dbReference>
<feature type="compositionally biased region" description="Acidic residues" evidence="13">
    <location>
        <begin position="470"/>
        <end position="482"/>
    </location>
</feature>
<dbReference type="GO" id="GO:0005248">
    <property type="term" value="F:voltage-gated sodium channel activity"/>
    <property type="evidence" value="ECO:0007669"/>
    <property type="project" value="TreeGrafter"/>
</dbReference>
<feature type="compositionally biased region" description="Low complexity" evidence="13">
    <location>
        <begin position="842"/>
        <end position="862"/>
    </location>
</feature>
<feature type="transmembrane region" description="Helical" evidence="14">
    <location>
        <begin position="508"/>
        <end position="526"/>
    </location>
</feature>
<evidence type="ECO:0000256" key="8">
    <source>
        <dbReference type="ARBA" id="ARBA00023136"/>
    </source>
</evidence>
<keyword evidence="9" id="KW-0325">Glycoprotein</keyword>
<feature type="transmembrane region" description="Helical" evidence="14">
    <location>
        <begin position="538"/>
        <end position="558"/>
    </location>
</feature>
<feature type="compositionally biased region" description="Low complexity" evidence="13">
    <location>
        <begin position="2173"/>
        <end position="2186"/>
    </location>
</feature>
<keyword evidence="11 12" id="KW-0106">Calcium</keyword>
<keyword evidence="2" id="KW-0813">Transport</keyword>
<dbReference type="InterPro" id="IPR043203">
    <property type="entry name" value="VGCC_Ca_Na"/>
</dbReference>
<evidence type="ECO:0000256" key="13">
    <source>
        <dbReference type="SAM" id="MobiDB-lite"/>
    </source>
</evidence>
<feature type="region of interest" description="Disordered" evidence="13">
    <location>
        <begin position="948"/>
        <end position="995"/>
    </location>
</feature>
<feature type="transmembrane region" description="Helical" evidence="14">
    <location>
        <begin position="794"/>
        <end position="816"/>
    </location>
</feature>
<keyword evidence="11" id="KW-0479">Metal-binding</keyword>
<feature type="transmembrane region" description="Helical" evidence="14">
    <location>
        <begin position="633"/>
        <end position="654"/>
    </location>
</feature>
<evidence type="ECO:0000256" key="1">
    <source>
        <dbReference type="ARBA" id="ARBA00004141"/>
    </source>
</evidence>
<comment type="similarity">
    <text evidence="12">Belongs to the calcium channel alpha-1 subunit (TC 1.A.1.11) family.</text>
</comment>
<feature type="region of interest" description="Disordered" evidence="13">
    <location>
        <begin position="2333"/>
        <end position="2375"/>
    </location>
</feature>
<dbReference type="FunFam" id="1.20.120.350:FF:000068">
    <property type="entry name" value="Sodium channel protein"/>
    <property type="match status" value="2"/>
</dbReference>
<sequence length="2375" mass="252025">MKNQRMGALSPEGDAKATMDREPAAAGYYAALAAPYPERSCLVFPKSSPLRRLSVLVAHSTWFSRFILFVILVNSVTLAMDSSRQDFNSTPLGRALQYVDIVMLVFFGAELAFKVVAMGFVLAPNTYLRDGWNVLDFLVVVVGVLSMLLPSNLTAFRTFRALRPLRTVNRVKAMKMLVATIFSSLPMLVDVFVLCAFTFFMFGIVAVQLFAGILRFRCGEPDFTWATNTTTPEGQILLGNVSYIVPDDESETTCSGPLSSGAYTGPTDHLINAVSVPGRLTGVQSCQVTWFLFDGQPTADAGPGYGGRVCPSGMYCTMYGNPAFGFLSYDNILWAWLTIFQNITLSSWSDLMYLVQDALSYWTFLFFAAEVIFGAFFMINLALAVLAVKFGGDGDKEEERKEEDGAEATQPEVIPQGDGVTAALALTHTPPEAPPPPPGSAGKALAPDGKQQPAAETGDLSSGGGRSGKEDEEALSEEDEEQHGEPPPTLGPLRRACWRVAVSKSLELTTATLIVVNTLVMCLNWYRMPTSLEEATSYINYVLTVYFLIELIIKMTGFGFRRYFRDGMNWFDALVVAISCVDMLLDLIPSVSGLGPLSVLRAFRLLRVFRLARSWKELHVIVTGIFKSVKASLMLVLLMLLFLFIAALVGMQLFGYRFMFCDYVDGAQAVCPLGQAVWGQCPDHFFCYLPCEAADLDSWVDAPGSSYNGLAYCQLFCASDDAAALATSGNATAADVQAAGGCEYLAQVGKSQVPRANFDNLFWGLFTVFQLLTGENWNDVMYDSMRTMSPWACLYYIAVIVVGNYLVFNLFIAILLDNLSFTAELRAHEAASSDPPSPSTPPDAAKLDGGAPADGAKGAPPDKGYDDVAAAAAAFSSKPGGRSMGSVTWRDELEAKGHGVAVTGPGGASAGLYGKAEGMRVYDNPIAKGESDASPSPTVRQPDALAQTLQRVESRSRSVSKLPPIRTASMGLIPPIASPSATGSRPGSANDLGSMTRLPSMRAVLPPISRTPSRLAGPAGSQAGPAEGAGGQPPAPLETAGAAPQPPRSAAPAGSAQPGPVAEAAEAGSHADRGDAALLAAQDSPRSRPTLERPPADRSASQAHTSGGSAAAPPTAAGGGPHQDSSTAAAPAAAAGPADSNAAHSPTSSPPPSPSATAAAGVAAGQPPPPPPQPQPVAVERSGSTRAFPEELRREVSVPRIPRAASRATLLGSGGAAPPGVLMRTLSSFRGGVKGSAVAPSPARAGAGSSPRGAGVQQQTAAGTATKRTAGDLDLGLDPPPPPGAEKPPDWLDKIQGRALFMFGPESRLRLWAAMVVHHSWFDTVILVAIAASCVCLVLDSPNLKPGSPMAQALTVLDYIFTAVFTVEAALKIVTFGFAFTGEHAYIRNGWNILDFVIVLVGYILIVINAIGIDGSNLKMLRVLRALRALRPLRAASKFEGLRLVVGTLFAVIPSMVNVALVVMLFFLLFAILSVNLFKGKLYNCIDADSGERLDPDYVLPPGAVLTQAWCDQGIVTVTDSAFYTPQNISMPPYKITTQWINPIANFDNVGIAMLTLFQVSTLSLWVDIAFSAVDATRVEQQPVWNHNPVFVLYFIVAIVICTFFVLNLFIGVTLDKFAELQEEQKMGGIFLTPSQQTWVDTQKSLLKADPPMMPPPPENRFRRWAHSLITSREADWLIMGAILVNVVFMAMVHVDMNDTWQYVMSYSNLVFTAIFTVEASLKLIAFGPRTYFRDAWNAFDFFVTLISVASVAMDFSDAQSLSFMPVLRVLRVVRVLRLIRGAKGIRKLLRTLLYSLPALANVGGVMLLFFFIFAVIGVSLFAGIKYGEALDSHANFDSFFNAMMLLFRMITGESWDQIMQDCMITSDCILLTQDYTVTAPDGTNTTLTEGAWFSPGASELEGVPADILDNKCPLSPFAAVVYFPLFVVLCTFILLQLVIAVLLENLTTTEADADLPVSQAALDSFVEAWAHHDGCRSGLMHARHLPQVVMHTRAPLGTAGRPSSLADARARVLRIDIPLYSGNMVSFIEVLHSLAGSVCGAVLPSTAEQRLFDQLATRLPDKEPLKDYSAAHFVAADAVRAAVRGFLLRHHHRAELAFLSPAERLNRLRSSAGAAEERRHFLEAGGAAGSLLDAPVEAGQPTRAAATSAGGRGRNGTGKGKASGKTGGRVGPAGRRAAGAEEASGGAPGGGEQLKELLRAKSGLMVNGMRLGDIRAALASGSFHTPPPPTRLDASQSGALAKGVRALNRTTGPTLVAAPAAAGGSSARAAPGRVASGRAQSRLAAAPPTENQQRPGVEPAGGAGQAQAQGSSSEQAAAAAAVVAVTAAEAAVASGGAAGAGAPRRPGQQRLPSRNRVEPLPRQASAASNSRDAK</sequence>
<feature type="domain" description="Ion transport" evidence="15">
    <location>
        <begin position="1676"/>
        <end position="1953"/>
    </location>
</feature>
<evidence type="ECO:0000256" key="11">
    <source>
        <dbReference type="PIRSR" id="PIRSR602077-1"/>
    </source>
</evidence>
<evidence type="ECO:0000259" key="15">
    <source>
        <dbReference type="Pfam" id="PF00520"/>
    </source>
</evidence>
<feature type="compositionally biased region" description="Gly residues" evidence="13">
    <location>
        <begin position="2151"/>
        <end position="2172"/>
    </location>
</feature>
<feature type="transmembrane region" description="Helical" evidence="14">
    <location>
        <begin position="570"/>
        <end position="588"/>
    </location>
</feature>
<feature type="compositionally biased region" description="Low complexity" evidence="13">
    <location>
        <begin position="1050"/>
        <end position="1060"/>
    </location>
</feature>
<feature type="transmembrane region" description="Helical" evidence="14">
    <location>
        <begin position="1591"/>
        <end position="1611"/>
    </location>
</feature>
<feature type="region of interest" description="Disordered" evidence="13">
    <location>
        <begin position="427"/>
        <end position="491"/>
    </location>
</feature>
<evidence type="ECO:0000313" key="16">
    <source>
        <dbReference type="EMBL" id="KAG2498044.1"/>
    </source>
</evidence>
<feature type="transmembrane region" description="Helical" evidence="14">
    <location>
        <begin position="134"/>
        <end position="156"/>
    </location>
</feature>
<feature type="transmembrane region" description="Helical" evidence="14">
    <location>
        <begin position="361"/>
        <end position="388"/>
    </location>
</feature>
<protein>
    <recommendedName>
        <fullName evidence="15">Ion transport domain-containing protein</fullName>
    </recommendedName>
</protein>
<feature type="transmembrane region" description="Helical" evidence="14">
    <location>
        <begin position="1921"/>
        <end position="1944"/>
    </location>
</feature>
<evidence type="ECO:0000256" key="14">
    <source>
        <dbReference type="SAM" id="Phobius"/>
    </source>
</evidence>
<evidence type="ECO:0000256" key="4">
    <source>
        <dbReference type="ARBA" id="ARBA00022737"/>
    </source>
</evidence>
<feature type="binding site" evidence="11">
    <location>
        <position position="775"/>
    </location>
    <ligand>
        <name>Ca(2+)</name>
        <dbReference type="ChEBI" id="CHEBI:29108"/>
    </ligand>
</feature>
<evidence type="ECO:0000256" key="12">
    <source>
        <dbReference type="RuleBase" id="RU003808"/>
    </source>
</evidence>
<dbReference type="Gene3D" id="1.10.287.70">
    <property type="match status" value="4"/>
</dbReference>
<dbReference type="Pfam" id="PF00520">
    <property type="entry name" value="Ion_trans"/>
    <property type="match status" value="4"/>
</dbReference>
<dbReference type="EMBL" id="JAEHOE010000011">
    <property type="protein sequence ID" value="KAG2498044.1"/>
    <property type="molecule type" value="Genomic_DNA"/>
</dbReference>
<feature type="transmembrane region" description="Helical" evidence="14">
    <location>
        <begin position="101"/>
        <end position="122"/>
    </location>
</feature>
<keyword evidence="17" id="KW-1185">Reference proteome</keyword>
<evidence type="ECO:0000256" key="6">
    <source>
        <dbReference type="ARBA" id="ARBA00022989"/>
    </source>
</evidence>
<dbReference type="GO" id="GO:0005245">
    <property type="term" value="F:voltage-gated calcium channel activity"/>
    <property type="evidence" value="ECO:0007669"/>
    <property type="project" value="InterPro"/>
</dbReference>
<dbReference type="FunFam" id="1.20.120.350:FF:000095">
    <property type="entry name" value="Voltage-gated Ca2+ channel, alpha subunit"/>
    <property type="match status" value="1"/>
</dbReference>
<evidence type="ECO:0000256" key="7">
    <source>
        <dbReference type="ARBA" id="ARBA00023065"/>
    </source>
</evidence>
<evidence type="ECO:0000256" key="9">
    <source>
        <dbReference type="ARBA" id="ARBA00023180"/>
    </source>
</evidence>
<dbReference type="GO" id="GO:0001518">
    <property type="term" value="C:voltage-gated sodium channel complex"/>
    <property type="evidence" value="ECO:0007669"/>
    <property type="project" value="TreeGrafter"/>
</dbReference>
<feature type="transmembrane region" description="Helical" evidence="14">
    <location>
        <begin position="1792"/>
        <end position="1823"/>
    </location>
</feature>
<keyword evidence="12" id="KW-0107">Calcium channel</keyword>
<dbReference type="Proteomes" id="UP000612055">
    <property type="component" value="Unassembled WGS sequence"/>
</dbReference>
<evidence type="ECO:0000256" key="3">
    <source>
        <dbReference type="ARBA" id="ARBA00022692"/>
    </source>
</evidence>
<dbReference type="InterPro" id="IPR027359">
    <property type="entry name" value="Volt_channel_dom_sf"/>
</dbReference>
<feature type="compositionally biased region" description="Low complexity" evidence="13">
    <location>
        <begin position="1016"/>
        <end position="1026"/>
    </location>
</feature>
<feature type="domain" description="Ion transport" evidence="15">
    <location>
        <begin position="61"/>
        <end position="392"/>
    </location>
</feature>
<dbReference type="InterPro" id="IPR005821">
    <property type="entry name" value="Ion_trans_dom"/>
</dbReference>
<dbReference type="SUPFAM" id="SSF81324">
    <property type="entry name" value="Voltage-gated potassium channels"/>
    <property type="match status" value="4"/>
</dbReference>
<dbReference type="PROSITE" id="PS50096">
    <property type="entry name" value="IQ"/>
    <property type="match status" value="1"/>
</dbReference>
<feature type="compositionally biased region" description="Polar residues" evidence="13">
    <location>
        <begin position="979"/>
        <end position="993"/>
    </location>
</feature>
<feature type="transmembrane region" description="Helical" evidence="14">
    <location>
        <begin position="1677"/>
        <end position="1695"/>
    </location>
</feature>
<feature type="compositionally biased region" description="Pro residues" evidence="13">
    <location>
        <begin position="1166"/>
        <end position="1175"/>
    </location>
</feature>
<reference evidence="16" key="1">
    <citation type="journal article" date="2020" name="bioRxiv">
        <title>Comparative genomics of Chlamydomonas.</title>
        <authorList>
            <person name="Craig R.J."/>
            <person name="Hasan A.R."/>
            <person name="Ness R.W."/>
            <person name="Keightley P.D."/>
        </authorList>
    </citation>
    <scope>NUCLEOTIDE SEQUENCE</scope>
    <source>
        <strain evidence="16">CCAP 11/70</strain>
    </source>
</reference>
<feature type="region of interest" description="Disordered" evidence="13">
    <location>
        <begin position="2141"/>
        <end position="2193"/>
    </location>
</feature>
<feature type="region of interest" description="Disordered" evidence="13">
    <location>
        <begin position="395"/>
        <end position="414"/>
    </location>
</feature>
<keyword evidence="3 14" id="KW-0812">Transmembrane</keyword>
<keyword evidence="7" id="KW-0406">Ion transport</keyword>
<feature type="transmembrane region" description="Helical" evidence="14">
    <location>
        <begin position="62"/>
        <end position="80"/>
    </location>
</feature>
<proteinExistence type="inferred from homology"/>
<feature type="transmembrane region" description="Helical" evidence="14">
    <location>
        <begin position="1393"/>
        <end position="1413"/>
    </location>
</feature>
<dbReference type="Gene3D" id="1.20.120.350">
    <property type="entry name" value="Voltage-gated potassium channels. Chain C"/>
    <property type="match status" value="4"/>
</dbReference>
<feature type="transmembrane region" description="Helical" evidence="14">
    <location>
        <begin position="177"/>
        <end position="207"/>
    </location>
</feature>
<accession>A0A835YAB3</accession>
<feature type="compositionally biased region" description="Polar residues" evidence="13">
    <location>
        <begin position="2366"/>
        <end position="2375"/>
    </location>
</feature>
<organism evidence="16 17">
    <name type="scientific">Edaphochlamys debaryana</name>
    <dbReference type="NCBI Taxonomy" id="47281"/>
    <lineage>
        <taxon>Eukaryota</taxon>
        <taxon>Viridiplantae</taxon>
        <taxon>Chlorophyta</taxon>
        <taxon>core chlorophytes</taxon>
        <taxon>Chlorophyceae</taxon>
        <taxon>CS clade</taxon>
        <taxon>Chlamydomonadales</taxon>
        <taxon>Chlamydomonadales incertae sedis</taxon>
        <taxon>Edaphochlamys</taxon>
    </lineage>
</organism>
<gene>
    <name evidence="16" type="ORF">HYH03_003805</name>
</gene>
<feature type="compositionally biased region" description="Low complexity" evidence="13">
    <location>
        <begin position="1105"/>
        <end position="1116"/>
    </location>
</feature>
<dbReference type="GO" id="GO:0005891">
    <property type="term" value="C:voltage-gated calcium channel complex"/>
    <property type="evidence" value="ECO:0007669"/>
    <property type="project" value="InterPro"/>
</dbReference>
<evidence type="ECO:0000313" key="17">
    <source>
        <dbReference type="Proteomes" id="UP000612055"/>
    </source>
</evidence>
<feature type="transmembrane region" description="Helical" evidence="14">
    <location>
        <begin position="1550"/>
        <end position="1571"/>
    </location>
</feature>
<feature type="transmembrane region" description="Helical" evidence="14">
    <location>
        <begin position="1449"/>
        <end position="1473"/>
    </location>
</feature>
<feature type="domain" description="Ion transport" evidence="15">
    <location>
        <begin position="1319"/>
        <end position="1625"/>
    </location>
</feature>
<feature type="region of interest" description="Disordered" evidence="13">
    <location>
        <begin position="829"/>
        <end position="863"/>
    </location>
</feature>
<dbReference type="PRINTS" id="PR00167">
    <property type="entry name" value="CACHANNEL"/>
</dbReference>
<evidence type="ECO:0000256" key="2">
    <source>
        <dbReference type="ARBA" id="ARBA00022448"/>
    </source>
</evidence>
<feature type="region of interest" description="Disordered" evidence="13">
    <location>
        <begin position="2258"/>
        <end position="2321"/>
    </location>
</feature>
<dbReference type="PANTHER" id="PTHR10037:SF62">
    <property type="entry name" value="SODIUM CHANNEL PROTEIN 60E"/>
    <property type="match status" value="1"/>
</dbReference>
<feature type="compositionally biased region" description="Basic and acidic residues" evidence="13">
    <location>
        <begin position="1085"/>
        <end position="1096"/>
    </location>
</feature>
<keyword evidence="6 14" id="KW-1133">Transmembrane helix</keyword>
<feature type="compositionally biased region" description="Low complexity" evidence="13">
    <location>
        <begin position="2258"/>
        <end position="2280"/>
    </location>
</feature>
<comment type="caution">
    <text evidence="16">The sequence shown here is derived from an EMBL/GenBank/DDBJ whole genome shotgun (WGS) entry which is preliminary data.</text>
</comment>
<dbReference type="PANTHER" id="PTHR10037">
    <property type="entry name" value="VOLTAGE-GATED CATION CHANNEL CALCIUM AND SODIUM"/>
    <property type="match status" value="1"/>
</dbReference>
<keyword evidence="4" id="KW-0677">Repeat</keyword>
<feature type="domain" description="Ion transport" evidence="15">
    <location>
        <begin position="505"/>
        <end position="820"/>
    </location>
</feature>
<feature type="region of interest" description="Disordered" evidence="13">
    <location>
        <begin position="1008"/>
        <end position="1203"/>
    </location>
</feature>
<feature type="transmembrane region" description="Helical" evidence="14">
    <location>
        <begin position="1739"/>
        <end position="1756"/>
    </location>
</feature>
<feature type="transmembrane region" description="Helical" evidence="14">
    <location>
        <begin position="1311"/>
        <end position="1339"/>
    </location>
</feature>
<feature type="transmembrane region" description="Helical" evidence="14">
    <location>
        <begin position="1707"/>
        <end position="1727"/>
    </location>
</feature>
<dbReference type="Gene3D" id="1.10.238.10">
    <property type="entry name" value="EF-hand"/>
    <property type="match status" value="1"/>
</dbReference>
<evidence type="ECO:0000256" key="10">
    <source>
        <dbReference type="ARBA" id="ARBA00023303"/>
    </source>
</evidence>
<keyword evidence="8 14" id="KW-0472">Membrane</keyword>
<keyword evidence="5 12" id="KW-0851">Voltage-gated channel</keyword>
<feature type="compositionally biased region" description="Basic and acidic residues" evidence="13">
    <location>
        <begin position="1188"/>
        <end position="1197"/>
    </location>
</feature>
<feature type="compositionally biased region" description="Low complexity" evidence="13">
    <location>
        <begin position="2306"/>
        <end position="2321"/>
    </location>
</feature>
<dbReference type="GO" id="GO:0046872">
    <property type="term" value="F:metal ion binding"/>
    <property type="evidence" value="ECO:0007669"/>
    <property type="project" value="UniProtKB-KW"/>
</dbReference>